<reference evidence="4 5" key="1">
    <citation type="submission" date="2019-11" db="EMBL/GenBank/DDBJ databases">
        <authorList>
            <person name="Holert J."/>
        </authorList>
    </citation>
    <scope>NUCLEOTIDE SEQUENCE [LARGE SCALE GENOMIC DNA]</scope>
    <source>
        <strain evidence="3">BC5_2</strain>
        <strain evidence="2">SB11_3</strain>
    </source>
</reference>
<dbReference type="InterPro" id="IPR006597">
    <property type="entry name" value="Sel1-like"/>
</dbReference>
<evidence type="ECO:0000313" key="3">
    <source>
        <dbReference type="EMBL" id="CAA0081931.1"/>
    </source>
</evidence>
<dbReference type="EMBL" id="CACSIO010000001">
    <property type="protein sequence ID" value="CAA0078558.1"/>
    <property type="molecule type" value="Genomic_DNA"/>
</dbReference>
<dbReference type="Proteomes" id="UP000441399">
    <property type="component" value="Unassembled WGS sequence"/>
</dbReference>
<feature type="signal peptide" evidence="1">
    <location>
        <begin position="1"/>
        <end position="22"/>
    </location>
</feature>
<dbReference type="EMBL" id="CACSII010000001">
    <property type="protein sequence ID" value="CAA0081931.1"/>
    <property type="molecule type" value="Genomic_DNA"/>
</dbReference>
<dbReference type="PANTHER" id="PTHR11102">
    <property type="entry name" value="SEL-1-LIKE PROTEIN"/>
    <property type="match status" value="1"/>
</dbReference>
<dbReference type="Proteomes" id="UP000434580">
    <property type="component" value="Unassembled WGS sequence"/>
</dbReference>
<accession>A0A5S9N044</accession>
<name>A0A5S9N044_9GAMM</name>
<sequence length="192" mass="21147">MRLSKFLMSSVLVAMLTTPAWAEDNTVRKMAEMGNHQAQFTLAEQYFHGRDGQPRNHQEAFSWYQKAANGGYMPAQFTMGTLYDTGEGVKRDLAQAFKWYKTVANQGEGAAAYNVAVMYESGEGVAKDPQQAYVWYSIAGIMGYKDASPFANALASTLDATQLEQADNTVISTVNSINARMRERVSNGSVAQ</sequence>
<evidence type="ECO:0000313" key="4">
    <source>
        <dbReference type="Proteomes" id="UP000434580"/>
    </source>
</evidence>
<dbReference type="SUPFAM" id="SSF81901">
    <property type="entry name" value="HCP-like"/>
    <property type="match status" value="1"/>
</dbReference>
<dbReference type="OrthoDB" id="8561742at2"/>
<feature type="chain" id="PRO_5036372844" evidence="1">
    <location>
        <begin position="23"/>
        <end position="192"/>
    </location>
</feature>
<evidence type="ECO:0000313" key="5">
    <source>
        <dbReference type="Proteomes" id="UP000441399"/>
    </source>
</evidence>
<dbReference type="PANTHER" id="PTHR11102:SF160">
    <property type="entry name" value="ERAD-ASSOCIATED E3 UBIQUITIN-PROTEIN LIGASE COMPONENT HRD3"/>
    <property type="match status" value="1"/>
</dbReference>
<dbReference type="Pfam" id="PF08238">
    <property type="entry name" value="Sel1"/>
    <property type="match status" value="3"/>
</dbReference>
<evidence type="ECO:0000256" key="1">
    <source>
        <dbReference type="SAM" id="SignalP"/>
    </source>
</evidence>
<protein>
    <submittedName>
        <fullName evidence="3">Secretory immunoglobulin A-binding protein EsiB</fullName>
    </submittedName>
</protein>
<dbReference type="AlphaFoldDB" id="A0A5S9N044"/>
<keyword evidence="5" id="KW-1185">Reference proteome</keyword>
<dbReference type="InterPro" id="IPR011990">
    <property type="entry name" value="TPR-like_helical_dom_sf"/>
</dbReference>
<gene>
    <name evidence="3" type="primary">esiB</name>
    <name evidence="3" type="ORF">DPBNPPHM_00403</name>
    <name evidence="2" type="ORF">OPDIPICF_00011</name>
</gene>
<dbReference type="InterPro" id="IPR050767">
    <property type="entry name" value="Sel1_AlgK"/>
</dbReference>
<dbReference type="Gene3D" id="1.25.40.10">
    <property type="entry name" value="Tetratricopeptide repeat domain"/>
    <property type="match status" value="1"/>
</dbReference>
<dbReference type="SMART" id="SM00671">
    <property type="entry name" value="SEL1"/>
    <property type="match status" value="3"/>
</dbReference>
<proteinExistence type="predicted"/>
<evidence type="ECO:0000313" key="2">
    <source>
        <dbReference type="EMBL" id="CAA0078558.1"/>
    </source>
</evidence>
<organism evidence="3 4">
    <name type="scientific">BD1-7 clade bacterium</name>
    <dbReference type="NCBI Taxonomy" id="2029982"/>
    <lineage>
        <taxon>Bacteria</taxon>
        <taxon>Pseudomonadati</taxon>
        <taxon>Pseudomonadota</taxon>
        <taxon>Gammaproteobacteria</taxon>
        <taxon>Cellvibrionales</taxon>
        <taxon>Spongiibacteraceae</taxon>
        <taxon>BD1-7 clade</taxon>
    </lineage>
</organism>
<keyword evidence="1" id="KW-0732">Signal</keyword>